<dbReference type="InParanoid" id="E1ZCM2"/>
<gene>
    <name evidence="4" type="ORF">CHLNCDRAFT_145120</name>
</gene>
<keyword evidence="2" id="KW-0472">Membrane</keyword>
<dbReference type="GO" id="GO:0047657">
    <property type="term" value="F:alpha-1,3-glucan synthase activity"/>
    <property type="evidence" value="ECO:0007669"/>
    <property type="project" value="TreeGrafter"/>
</dbReference>
<dbReference type="STRING" id="554065.E1ZCM2"/>
<dbReference type="SUPFAM" id="SSF103473">
    <property type="entry name" value="MFS general substrate transporter"/>
    <property type="match status" value="1"/>
</dbReference>
<dbReference type="RefSeq" id="XP_005848368.1">
    <property type="nucleotide sequence ID" value="XM_005848306.1"/>
</dbReference>
<dbReference type="AlphaFoldDB" id="E1ZCM2"/>
<dbReference type="eggNOG" id="ENOG502QSGC">
    <property type="taxonomic scope" value="Eukaryota"/>
</dbReference>
<dbReference type="KEGG" id="cvr:CHLNCDRAFT_145120"/>
<dbReference type="Pfam" id="PF00534">
    <property type="entry name" value="Glycos_transf_1"/>
    <property type="match status" value="1"/>
</dbReference>
<dbReference type="Gene3D" id="3.40.50.2000">
    <property type="entry name" value="Glycogen Phosphorylase B"/>
    <property type="match status" value="1"/>
</dbReference>
<protein>
    <recommendedName>
        <fullName evidence="3">Glycosyl transferase family 1 domain-containing protein</fullName>
    </recommendedName>
</protein>
<keyword evidence="1" id="KW-0328">Glycosyltransferase</keyword>
<evidence type="ECO:0000256" key="1">
    <source>
        <dbReference type="ARBA" id="ARBA00022676"/>
    </source>
</evidence>
<organism evidence="5">
    <name type="scientific">Chlorella variabilis</name>
    <name type="common">Green alga</name>
    <dbReference type="NCBI Taxonomy" id="554065"/>
    <lineage>
        <taxon>Eukaryota</taxon>
        <taxon>Viridiplantae</taxon>
        <taxon>Chlorophyta</taxon>
        <taxon>core chlorophytes</taxon>
        <taxon>Trebouxiophyceae</taxon>
        <taxon>Chlorellales</taxon>
        <taxon>Chlorellaceae</taxon>
        <taxon>Chlorella clade</taxon>
        <taxon>Chlorella</taxon>
    </lineage>
</organism>
<evidence type="ECO:0000256" key="2">
    <source>
        <dbReference type="SAM" id="Phobius"/>
    </source>
</evidence>
<dbReference type="OrthoDB" id="543025at2759"/>
<evidence type="ECO:0000313" key="4">
    <source>
        <dbReference type="EMBL" id="EFN56266.1"/>
    </source>
</evidence>
<reference evidence="4 5" key="1">
    <citation type="journal article" date="2010" name="Plant Cell">
        <title>The Chlorella variabilis NC64A genome reveals adaptation to photosymbiosis, coevolution with viruses, and cryptic sex.</title>
        <authorList>
            <person name="Blanc G."/>
            <person name="Duncan G."/>
            <person name="Agarkova I."/>
            <person name="Borodovsky M."/>
            <person name="Gurnon J."/>
            <person name="Kuo A."/>
            <person name="Lindquist E."/>
            <person name="Lucas S."/>
            <person name="Pangilinan J."/>
            <person name="Polle J."/>
            <person name="Salamov A."/>
            <person name="Terry A."/>
            <person name="Yamada T."/>
            <person name="Dunigan D.D."/>
            <person name="Grigoriev I.V."/>
            <person name="Claverie J.M."/>
            <person name="Van Etten J.L."/>
        </authorList>
    </citation>
    <scope>NUCLEOTIDE SEQUENCE [LARGE SCALE GENOMIC DNA]</scope>
    <source>
        <strain evidence="4 5">NC64A</strain>
    </source>
</reference>
<feature type="transmembrane region" description="Helical" evidence="2">
    <location>
        <begin position="371"/>
        <end position="392"/>
    </location>
</feature>
<dbReference type="InterPro" id="IPR001296">
    <property type="entry name" value="Glyco_trans_1"/>
</dbReference>
<dbReference type="InterPro" id="IPR036259">
    <property type="entry name" value="MFS_trans_sf"/>
</dbReference>
<feature type="transmembrane region" description="Helical" evidence="2">
    <location>
        <begin position="458"/>
        <end position="479"/>
    </location>
</feature>
<dbReference type="InterPro" id="IPR058655">
    <property type="entry name" value="Mok11-14/Ags1-like"/>
</dbReference>
<dbReference type="GeneID" id="17355781"/>
<dbReference type="Proteomes" id="UP000008141">
    <property type="component" value="Unassembled WGS sequence"/>
</dbReference>
<feature type="transmembrane region" description="Helical" evidence="2">
    <location>
        <begin position="291"/>
        <end position="311"/>
    </location>
</feature>
<feature type="transmembrane region" description="Helical" evidence="2">
    <location>
        <begin position="404"/>
        <end position="422"/>
    </location>
</feature>
<dbReference type="PANTHER" id="PTHR47182:SF3">
    <property type="entry name" value="CELL WALL ALPHA-1,3-GLUCAN SYNTHASE MOK14"/>
    <property type="match status" value="1"/>
</dbReference>
<feature type="domain" description="Glycosyl transferase family 1" evidence="3">
    <location>
        <begin position="53"/>
        <end position="188"/>
    </location>
</feature>
<evidence type="ECO:0000313" key="5">
    <source>
        <dbReference type="Proteomes" id="UP000008141"/>
    </source>
</evidence>
<keyword evidence="2" id="KW-0812">Transmembrane</keyword>
<keyword evidence="2" id="KW-1133">Transmembrane helix</keyword>
<dbReference type="PANTHER" id="PTHR47182">
    <property type="entry name" value="CELL WALL ALPHA-1,3-GLUCAN SYNTHASE AGS1-RELATED"/>
    <property type="match status" value="1"/>
</dbReference>
<feature type="transmembrane region" description="Helical" evidence="2">
    <location>
        <begin position="341"/>
        <end position="365"/>
    </location>
</feature>
<dbReference type="SUPFAM" id="SSF53756">
    <property type="entry name" value="UDP-Glycosyltransferase/glycogen phosphorylase"/>
    <property type="match status" value="1"/>
</dbReference>
<name>E1ZCM2_CHLVA</name>
<sequence length="488" mass="52690">MFWSLPRAAVGGILNGMEESQRPAAADGAAADPDAFFAKKHAAKLAFQQAKGLAVGEENRLLVFMGRITHQKGCDIIAMAARSILKGSRVAQIAMVGPIGDEYGEQAKHMLEKVSQAFPGRVWNGAGLYAMGAEKEQLCMAADFFLCPSRFEPCGLADIEFGWLGAVMIGHNTGGLGKMPGVYYTAELDCTEDQSIRLALTALKALALPEEELRRLGTEAIKADFPPSRMIRAYDKRWRRLHACALTAATGEAGMAPGEGEFYAEQALDRTMSVVAVTAVIGSEGTTNITGFQVAGIILLVIAVWLALWLLRPHSLSPHFEHRRLRLHGQLSMLFKQRHHWMLAVTTTTLDTASVGYCLSIVWDVDQGDAQWFALANALTSMVAIGALGAFLTTKPGRRLGLKLMWAIAATPCVTLAQVALIKYGGSAATWVAATVVAALHVRTNMVGLLNLHTSVEVWVVTGTYEALRVLLVAGMVALHRRENIAKP</sequence>
<keyword evidence="1" id="KW-0808">Transferase</keyword>
<accession>E1ZCM2</accession>
<keyword evidence="5" id="KW-1185">Reference proteome</keyword>
<dbReference type="EMBL" id="GL433842">
    <property type="protein sequence ID" value="EFN56266.1"/>
    <property type="molecule type" value="Genomic_DNA"/>
</dbReference>
<evidence type="ECO:0000259" key="3">
    <source>
        <dbReference type="Pfam" id="PF00534"/>
    </source>
</evidence>
<proteinExistence type="predicted"/>